<accession>A0A2Y9BHR7</accession>
<comment type="caution">
    <text evidence="1">The sequence shown here is derived from an EMBL/GenBank/DDBJ whole genome shotgun (WGS) entry which is preliminary data.</text>
</comment>
<dbReference type="InterPro" id="IPR005046">
    <property type="entry name" value="DUF285"/>
</dbReference>
<dbReference type="Gene3D" id="3.80.10.10">
    <property type="entry name" value="Ribonuclease Inhibitor"/>
    <property type="match status" value="2"/>
</dbReference>
<evidence type="ECO:0000313" key="1">
    <source>
        <dbReference type="EMBL" id="PWJ27996.1"/>
    </source>
</evidence>
<dbReference type="Pfam" id="PF03382">
    <property type="entry name" value="DUF285"/>
    <property type="match status" value="2"/>
</dbReference>
<reference evidence="1 2" key="1">
    <citation type="submission" date="2018-05" db="EMBL/GenBank/DDBJ databases">
        <title>The Hungate 1000. A catalogue of reference genomes from the rumen microbiome.</title>
        <authorList>
            <person name="Kelly W."/>
        </authorList>
    </citation>
    <scope>NUCLEOTIDE SEQUENCE [LARGE SCALE GENOMIC DNA]</scope>
    <source>
        <strain evidence="1 2">NLAE-zl-C242</strain>
    </source>
</reference>
<organism evidence="1 2">
    <name type="scientific">Faecalicatena orotica</name>
    <dbReference type="NCBI Taxonomy" id="1544"/>
    <lineage>
        <taxon>Bacteria</taxon>
        <taxon>Bacillati</taxon>
        <taxon>Bacillota</taxon>
        <taxon>Clostridia</taxon>
        <taxon>Lachnospirales</taxon>
        <taxon>Lachnospiraceae</taxon>
        <taxon>Faecalicatena</taxon>
    </lineage>
</organism>
<name>A0A2Y9BHR7_9FIRM</name>
<dbReference type="GO" id="GO:0031146">
    <property type="term" value="P:SCF-dependent proteasomal ubiquitin-dependent protein catabolic process"/>
    <property type="evidence" value="ECO:0007669"/>
    <property type="project" value="TreeGrafter"/>
</dbReference>
<keyword evidence="2" id="KW-1185">Reference proteome</keyword>
<gene>
    <name evidence="1" type="ORF">A8806_110171</name>
</gene>
<dbReference type="SUPFAM" id="SSF52047">
    <property type="entry name" value="RNI-like"/>
    <property type="match status" value="1"/>
</dbReference>
<protein>
    <submittedName>
        <fullName evidence="1">Surface protein</fullName>
    </submittedName>
</protein>
<dbReference type="InterPro" id="IPR011889">
    <property type="entry name" value="Liste_lipo_26"/>
</dbReference>
<dbReference type="OrthoDB" id="9802773at2"/>
<dbReference type="EMBL" id="QGDL01000010">
    <property type="protein sequence ID" value="PWJ27996.1"/>
    <property type="molecule type" value="Genomic_DNA"/>
</dbReference>
<dbReference type="InterPro" id="IPR032675">
    <property type="entry name" value="LRR_dom_sf"/>
</dbReference>
<dbReference type="PANTHER" id="PTHR13318">
    <property type="entry name" value="PARTNER OF PAIRED, ISOFORM B-RELATED"/>
    <property type="match status" value="1"/>
</dbReference>
<dbReference type="Proteomes" id="UP000245845">
    <property type="component" value="Unassembled WGS sequence"/>
</dbReference>
<proteinExistence type="predicted"/>
<dbReference type="SUPFAM" id="SSF52058">
    <property type="entry name" value="L domain-like"/>
    <property type="match status" value="1"/>
</dbReference>
<sequence length="853" mass="94656">MGKWCFLPYDFDTAIGINNEGSLVFSYELEDIDQVAGADVFNGQHSVLWVNLRQAFQEDIKVMYQQLRSTGALSYEATERQFEEHQAKWPEAIFNEDAYFKYLQPLIEDNSAAYLSMLQGSKAEQRKWWLYNRYRYLDSKYNAGDALSDVITVRGYAKADITVTPYADIYASVKYGSYLVQQRALRGSSYTLECPLDNVNDTEIYIYSASQLKDVGDLSGLMVGYAEFSLATKLQSLKLGDAAASYSNTNLTDLHLGNNVLLRTLDVRNCPNLTQAVDISGCANVEHVYFDGTGITGINLPVGGILKTLHLPATVTNLTIRNQGSLTDLTIPSYTNISTLRLENVSTAVDSKAILQEIPANSRVRLIGIDWEAGDADTLMGIVSLLDTMRGLDENGNNTDMAQVSGTIHVDTVTGAQVAEIQSKYPDLKVAFEHITSNLYFYNYDGSVLLYTQAIVDGADGAYSGSTPSRPSTAQYTYTHAGWSKKVGGAADSEALKAVTADRNVYAAFTAVIRKYTVWYYNDKELLQTVSNVPYNASATYTGTTPVKTGVDDPELYEFTRWEPTGKNITGNTYCYAQYNYLGMPALAKNWINGLTTDEQKTITRIVIVDDYVPSGSEEKAWDASDYKNESVMAYKEGTEITIAGDGSGKIMFPKVCNNIFGGFSSLISINGFELFDTIESTDLSSIFYGDGNLTNVNLSKLDTRNATSISSMFYNCSKLSSLNLTNFNTSKVVDMSYMFYNCKSLTILDLSNFDTNKVTNMGRMFQDCSNLLSLNMNNLNVNKVTNMVYGFANCISFTSLNLNNWKLSGSAGLRYLFSNCKVNGVSVNRQNIADWNWNTEDMTDIQFIQMFG</sequence>
<dbReference type="AlphaFoldDB" id="A0A2Y9BHR7"/>
<dbReference type="NCBIfam" id="TIGR02167">
    <property type="entry name" value="Liste_lipo_26"/>
    <property type="match status" value="4"/>
</dbReference>
<evidence type="ECO:0000313" key="2">
    <source>
        <dbReference type="Proteomes" id="UP000245845"/>
    </source>
</evidence>
<dbReference type="GO" id="GO:0019005">
    <property type="term" value="C:SCF ubiquitin ligase complex"/>
    <property type="evidence" value="ECO:0007669"/>
    <property type="project" value="TreeGrafter"/>
</dbReference>
<dbReference type="RefSeq" id="WP_109732348.1">
    <property type="nucleotide sequence ID" value="NZ_QGDL01000010.1"/>
</dbReference>